<protein>
    <recommendedName>
        <fullName evidence="4">Pv-fam-d protein</fullName>
    </recommendedName>
</protein>
<dbReference type="VEuPathDB" id="PlasmoDB:PocGH01_00010400"/>
<feature type="transmembrane region" description="Helical" evidence="1">
    <location>
        <begin position="250"/>
        <end position="273"/>
    </location>
</feature>
<evidence type="ECO:0000256" key="1">
    <source>
        <dbReference type="SAM" id="Phobius"/>
    </source>
</evidence>
<dbReference type="Proteomes" id="UP000242942">
    <property type="component" value="Unassembled WGS sequence"/>
</dbReference>
<keyword evidence="1" id="KW-0472">Membrane</keyword>
<organism evidence="2 3">
    <name type="scientific">Plasmodium ovale</name>
    <name type="common">malaria parasite P. ovale</name>
    <dbReference type="NCBI Taxonomy" id="36330"/>
    <lineage>
        <taxon>Eukaryota</taxon>
        <taxon>Sar</taxon>
        <taxon>Alveolata</taxon>
        <taxon>Apicomplexa</taxon>
        <taxon>Aconoidasida</taxon>
        <taxon>Haemosporida</taxon>
        <taxon>Plasmodiidae</taxon>
        <taxon>Plasmodium</taxon>
        <taxon>Plasmodium (Plasmodium)</taxon>
    </lineage>
</organism>
<keyword evidence="3" id="KW-1185">Reference proteome</keyword>
<dbReference type="OrthoDB" id="383948at2759"/>
<accession>A0A1D3JCM4</accession>
<dbReference type="VEuPathDB" id="PlasmoDB:POWCR01_050005200"/>
<sequence length="297" mass="35137">MRIIANIFSFLTKNINLFLLIWTCKHIYEKNVFDQIANREIRSNNSYNIRTARLLNGRAVVTQEKKYQSLKQRVIEILEDDGNNISKKLNELINDDYFREQLEELSHGCNFEEKFHSLKHDNDDKKWYHVTKVAKGKKKGFIIKKRRPDKKLKYNECININPILWLYNFIKKIDSQVELEMLNILKSGRSNGSDFSTHKSKIGKLYNHLKKYRIFLPIFICMMTAVILLPQTFFVSIACGTFVSTAFGSFTMLCALFNVSLFLSFLGGIYYQIKYSKCKKIMKYFRTFCRRNKFIIN</sequence>
<keyword evidence="1" id="KW-1133">Transmembrane helix</keyword>
<dbReference type="AlphaFoldDB" id="A0A1D3JCM4"/>
<gene>
    <name evidence="2" type="primary">PocGH01_00010400</name>
    <name evidence="2" type="ORF">POCGH01_00010400</name>
</gene>
<keyword evidence="1" id="KW-0812">Transmembrane</keyword>
<evidence type="ECO:0000313" key="3">
    <source>
        <dbReference type="Proteomes" id="UP000242942"/>
    </source>
</evidence>
<reference evidence="2 3" key="1">
    <citation type="submission" date="2016-06" db="EMBL/GenBank/DDBJ databases">
        <authorList>
            <consortium name="Pathogen Informatics"/>
        </authorList>
    </citation>
    <scope>NUCLEOTIDE SEQUENCE [LARGE SCALE GENOMIC DNA]</scope>
    <source>
        <strain evidence="2">PocGH01</strain>
    </source>
</reference>
<feature type="transmembrane region" description="Helical" evidence="1">
    <location>
        <begin position="214"/>
        <end position="238"/>
    </location>
</feature>
<evidence type="ECO:0008006" key="4">
    <source>
        <dbReference type="Google" id="ProtNLM"/>
    </source>
</evidence>
<evidence type="ECO:0000313" key="2">
    <source>
        <dbReference type="EMBL" id="SBT83452.1"/>
    </source>
</evidence>
<proteinExistence type="predicted"/>
<name>A0A1D3JCM4_PLAOA</name>
<dbReference type="EMBL" id="FLRI01000111">
    <property type="protein sequence ID" value="SBT83452.1"/>
    <property type="molecule type" value="Genomic_DNA"/>
</dbReference>